<feature type="transmembrane region" description="Helical" evidence="1">
    <location>
        <begin position="21"/>
        <end position="41"/>
    </location>
</feature>
<proteinExistence type="predicted"/>
<comment type="caution">
    <text evidence="2">The sequence shown here is derived from an EMBL/GenBank/DDBJ whole genome shotgun (WGS) entry which is preliminary data.</text>
</comment>
<dbReference type="GO" id="GO:0016757">
    <property type="term" value="F:glycosyltransferase activity"/>
    <property type="evidence" value="ECO:0007669"/>
    <property type="project" value="InterPro"/>
</dbReference>
<dbReference type="PANTHER" id="PTHR20961:SF5">
    <property type="entry name" value="GLYCOSYLTRANSFERASE-RELATED"/>
    <property type="match status" value="1"/>
</dbReference>
<evidence type="ECO:0000313" key="2">
    <source>
        <dbReference type="EMBL" id="KAF9602417.1"/>
    </source>
</evidence>
<keyword evidence="3" id="KW-1185">Reference proteome</keyword>
<evidence type="ECO:0000313" key="3">
    <source>
        <dbReference type="Proteomes" id="UP000631114"/>
    </source>
</evidence>
<reference evidence="2 3" key="1">
    <citation type="submission" date="2020-10" db="EMBL/GenBank/DDBJ databases">
        <title>The Coptis chinensis genome and diversification of protoberbering-type alkaloids.</title>
        <authorList>
            <person name="Wang B."/>
            <person name="Shu S."/>
            <person name="Song C."/>
            <person name="Liu Y."/>
        </authorList>
    </citation>
    <scope>NUCLEOTIDE SEQUENCE [LARGE SCALE GENOMIC DNA]</scope>
    <source>
        <strain evidence="2">HL-2020</strain>
        <tissue evidence="2">Leaf</tissue>
    </source>
</reference>
<keyword evidence="1" id="KW-0472">Membrane</keyword>
<name>A0A835HQ57_9MAGN</name>
<dbReference type="EMBL" id="JADFTS010000006">
    <property type="protein sequence ID" value="KAF9602417.1"/>
    <property type="molecule type" value="Genomic_DNA"/>
</dbReference>
<accession>A0A835HQ57</accession>
<protein>
    <submittedName>
        <fullName evidence="2">Uncharacterized protein</fullName>
    </submittedName>
</protein>
<dbReference type="OrthoDB" id="529273at2759"/>
<dbReference type="Proteomes" id="UP000631114">
    <property type="component" value="Unassembled WGS sequence"/>
</dbReference>
<keyword evidence="1" id="KW-1133">Transmembrane helix</keyword>
<organism evidence="2 3">
    <name type="scientific">Coptis chinensis</name>
    <dbReference type="NCBI Taxonomy" id="261450"/>
    <lineage>
        <taxon>Eukaryota</taxon>
        <taxon>Viridiplantae</taxon>
        <taxon>Streptophyta</taxon>
        <taxon>Embryophyta</taxon>
        <taxon>Tracheophyta</taxon>
        <taxon>Spermatophyta</taxon>
        <taxon>Magnoliopsida</taxon>
        <taxon>Ranunculales</taxon>
        <taxon>Ranunculaceae</taxon>
        <taxon>Coptidoideae</taxon>
        <taxon>Coptis</taxon>
    </lineage>
</organism>
<dbReference type="InterPro" id="IPR007657">
    <property type="entry name" value="Glycosyltransferase_61"/>
</dbReference>
<dbReference type="PANTHER" id="PTHR20961">
    <property type="entry name" value="GLYCOSYLTRANSFERASE"/>
    <property type="match status" value="1"/>
</dbReference>
<evidence type="ECO:0000256" key="1">
    <source>
        <dbReference type="SAM" id="Phobius"/>
    </source>
</evidence>
<keyword evidence="1" id="KW-0812">Transmembrane</keyword>
<sequence length="249" mass="27405">MEYNTLFAKSFSRYEQKKFGFTALLGSLIILISIFSVSTFLSSSTNFEFASVNACGSSNTRSPPQESIRIKHAREGGPFISLPAPFSIAEAEEIKQEMKPVCNVFEARSDFCNIDGEIRVHGNSSTIYFASSQVGGLAGNESWRLRPYARKTDLTAMGSVTQLSVKPITANQIAPGCSVNHSVPAVVFSIGGYSGNHFHDFADILVPLYVTSRQFDGEVQFLVTNAKAFWLTKYQTVLKALSRYDNQHG</sequence>
<dbReference type="AlphaFoldDB" id="A0A835HQ57"/>
<gene>
    <name evidence="2" type="ORF">IFM89_027546</name>
</gene>